<evidence type="ECO:0000256" key="7">
    <source>
        <dbReference type="ARBA" id="ARBA00023016"/>
    </source>
</evidence>
<dbReference type="OrthoDB" id="9799854at2"/>
<gene>
    <name evidence="8" type="ORF">DW099_05120</name>
</gene>
<evidence type="ECO:0000256" key="1">
    <source>
        <dbReference type="ARBA" id="ARBA00006620"/>
    </source>
</evidence>
<keyword evidence="2" id="KW-1277">Toxin-antitoxin system</keyword>
<dbReference type="GO" id="GO:0004519">
    <property type="term" value="F:endonuclease activity"/>
    <property type="evidence" value="ECO:0007669"/>
    <property type="project" value="UniProtKB-KW"/>
</dbReference>
<dbReference type="InterPro" id="IPR038570">
    <property type="entry name" value="HicA_sf"/>
</dbReference>
<keyword evidence="4" id="KW-0255">Endonuclease</keyword>
<dbReference type="Gene3D" id="3.30.920.30">
    <property type="entry name" value="Hypothetical protein"/>
    <property type="match status" value="1"/>
</dbReference>
<reference evidence="8 9" key="1">
    <citation type="submission" date="2018-08" db="EMBL/GenBank/DDBJ databases">
        <title>A genome reference for cultivated species of the human gut microbiota.</title>
        <authorList>
            <person name="Zou Y."/>
            <person name="Xue W."/>
            <person name="Luo G."/>
        </authorList>
    </citation>
    <scope>NUCLEOTIDE SEQUENCE [LARGE SCALE GENOMIC DNA]</scope>
    <source>
        <strain evidence="8 9">AM07-24</strain>
    </source>
</reference>
<evidence type="ECO:0000256" key="2">
    <source>
        <dbReference type="ARBA" id="ARBA00022649"/>
    </source>
</evidence>
<dbReference type="GO" id="GO:0003729">
    <property type="term" value="F:mRNA binding"/>
    <property type="evidence" value="ECO:0007669"/>
    <property type="project" value="InterPro"/>
</dbReference>
<keyword evidence="7" id="KW-0346">Stress response</keyword>
<proteinExistence type="inferred from homology"/>
<evidence type="ECO:0000256" key="3">
    <source>
        <dbReference type="ARBA" id="ARBA00022722"/>
    </source>
</evidence>
<accession>A0A415E812</accession>
<dbReference type="GO" id="GO:0016787">
    <property type="term" value="F:hydrolase activity"/>
    <property type="evidence" value="ECO:0007669"/>
    <property type="project" value="UniProtKB-KW"/>
</dbReference>
<organism evidence="8 9">
    <name type="scientific">Emergencia timonensis</name>
    <dbReference type="NCBI Taxonomy" id="1776384"/>
    <lineage>
        <taxon>Bacteria</taxon>
        <taxon>Bacillati</taxon>
        <taxon>Bacillota</taxon>
        <taxon>Clostridia</taxon>
        <taxon>Peptostreptococcales</taxon>
        <taxon>Anaerovoracaceae</taxon>
        <taxon>Emergencia</taxon>
    </lineage>
</organism>
<evidence type="ECO:0000256" key="4">
    <source>
        <dbReference type="ARBA" id="ARBA00022759"/>
    </source>
</evidence>
<evidence type="ECO:0000313" key="8">
    <source>
        <dbReference type="EMBL" id="RHJ89943.1"/>
    </source>
</evidence>
<dbReference type="AlphaFoldDB" id="A0A415E812"/>
<comment type="similarity">
    <text evidence="1">Belongs to the HicA mRNA interferase family.</text>
</comment>
<keyword evidence="5" id="KW-0378">Hydrolase</keyword>
<name>A0A415E812_9FIRM</name>
<evidence type="ECO:0000256" key="6">
    <source>
        <dbReference type="ARBA" id="ARBA00022884"/>
    </source>
</evidence>
<keyword evidence="6" id="KW-0694">RNA-binding</keyword>
<protein>
    <submittedName>
        <fullName evidence="8">Type II toxin-antitoxin system HicA family toxin</fullName>
    </submittedName>
</protein>
<evidence type="ECO:0000256" key="5">
    <source>
        <dbReference type="ARBA" id="ARBA00022801"/>
    </source>
</evidence>
<dbReference type="Pfam" id="PF07927">
    <property type="entry name" value="HicA_toxin"/>
    <property type="match status" value="1"/>
</dbReference>
<sequence>MGSTKRQSCKRYILTISKCTFPVPRHKNEIKVGTLDSILKAAGLK</sequence>
<dbReference type="Proteomes" id="UP000284841">
    <property type="component" value="Unassembled WGS sequence"/>
</dbReference>
<comment type="caution">
    <text evidence="8">The sequence shown here is derived from an EMBL/GenBank/DDBJ whole genome shotgun (WGS) entry which is preliminary data.</text>
</comment>
<dbReference type="EMBL" id="QRMS01000001">
    <property type="protein sequence ID" value="RHJ89943.1"/>
    <property type="molecule type" value="Genomic_DNA"/>
</dbReference>
<evidence type="ECO:0000313" key="9">
    <source>
        <dbReference type="Proteomes" id="UP000284841"/>
    </source>
</evidence>
<keyword evidence="3" id="KW-0540">Nuclease</keyword>
<keyword evidence="9" id="KW-1185">Reference proteome</keyword>
<dbReference type="InterPro" id="IPR012933">
    <property type="entry name" value="HicA_mRNA_interferase"/>
</dbReference>